<proteinExistence type="inferred from homology"/>
<comment type="cofactor">
    <cofactor evidence="1">
        <name>Fe(2+)</name>
        <dbReference type="ChEBI" id="CHEBI:29033"/>
    </cofactor>
    <cofactor evidence="1">
        <name>Mn(2+)</name>
        <dbReference type="ChEBI" id="CHEBI:29035"/>
    </cofactor>
</comment>
<dbReference type="HAMAP" id="MF_00106">
    <property type="entry name" value="UxuA"/>
    <property type="match status" value="1"/>
</dbReference>
<reference evidence="3 4" key="1">
    <citation type="submission" date="2021-06" db="EMBL/GenBank/DDBJ databases">
        <title>Falsochrobactrum tianjin sp.nov., a new petroleum-degrading bacteria isolated from oily soils.</title>
        <authorList>
            <person name="Chen G."/>
            <person name="Chen H."/>
            <person name="Tian J."/>
            <person name="Qing J."/>
            <person name="Zhong L."/>
            <person name="Ma W."/>
            <person name="Song Y."/>
            <person name="Cui X."/>
            <person name="Yan B."/>
        </authorList>
    </citation>
    <scope>NUCLEOTIDE SEQUENCE [LARGE SCALE GENOMIC DNA]</scope>
    <source>
        <strain evidence="3 4">TDYN1</strain>
    </source>
</reference>
<dbReference type="PANTHER" id="PTHR30387">
    <property type="entry name" value="MANNONATE DEHYDRATASE"/>
    <property type="match status" value="1"/>
</dbReference>
<dbReference type="EC" id="4.2.1.8" evidence="1 2"/>
<evidence type="ECO:0000256" key="2">
    <source>
        <dbReference type="NCBIfam" id="TIGR00695"/>
    </source>
</evidence>
<comment type="caution">
    <text evidence="3">The sequence shown here is derived from an EMBL/GenBank/DDBJ whole genome shotgun (WGS) entry which is preliminary data.</text>
</comment>
<dbReference type="NCBIfam" id="NF003027">
    <property type="entry name" value="PRK03906.1"/>
    <property type="match status" value="1"/>
</dbReference>
<keyword evidence="4" id="KW-1185">Reference proteome</keyword>
<comment type="pathway">
    <text evidence="1">Carbohydrate metabolism; pentose and glucuronate interconversion.</text>
</comment>
<comment type="catalytic activity">
    <reaction evidence="1">
        <text>D-mannonate = 2-dehydro-3-deoxy-D-gluconate + H2O</text>
        <dbReference type="Rhea" id="RHEA:20097"/>
        <dbReference type="ChEBI" id="CHEBI:15377"/>
        <dbReference type="ChEBI" id="CHEBI:17767"/>
        <dbReference type="ChEBI" id="CHEBI:57990"/>
        <dbReference type="EC" id="4.2.1.8"/>
    </reaction>
</comment>
<keyword evidence="1" id="KW-0408">Iron</keyword>
<keyword evidence="1" id="KW-0464">Manganese</keyword>
<dbReference type="NCBIfam" id="TIGR00695">
    <property type="entry name" value="uxuA"/>
    <property type="match status" value="1"/>
</dbReference>
<comment type="function">
    <text evidence="1">Catalyzes the dehydration of D-mannonate.</text>
</comment>
<dbReference type="GO" id="GO:0030145">
    <property type="term" value="F:manganese ion binding"/>
    <property type="evidence" value="ECO:0007669"/>
    <property type="project" value="TreeGrafter"/>
</dbReference>
<organism evidence="3 4">
    <name type="scientific">Falsochrobactrum tianjinense</name>
    <dbReference type="NCBI Taxonomy" id="2706015"/>
    <lineage>
        <taxon>Bacteria</taxon>
        <taxon>Pseudomonadati</taxon>
        <taxon>Pseudomonadota</taxon>
        <taxon>Alphaproteobacteria</taxon>
        <taxon>Hyphomicrobiales</taxon>
        <taxon>Brucellaceae</taxon>
        <taxon>Falsochrobactrum</taxon>
    </lineage>
</organism>
<comment type="similarity">
    <text evidence="1">Belongs to the mannonate dehydratase family.</text>
</comment>
<dbReference type="EMBL" id="JAHRVA010000002">
    <property type="protein sequence ID" value="MBV2142989.1"/>
    <property type="molecule type" value="Genomic_DNA"/>
</dbReference>
<evidence type="ECO:0000313" key="3">
    <source>
        <dbReference type="EMBL" id="MBV2142989.1"/>
    </source>
</evidence>
<dbReference type="GO" id="GO:0008198">
    <property type="term" value="F:ferrous iron binding"/>
    <property type="evidence" value="ECO:0007669"/>
    <property type="project" value="TreeGrafter"/>
</dbReference>
<evidence type="ECO:0000313" key="4">
    <source>
        <dbReference type="Proteomes" id="UP000752297"/>
    </source>
</evidence>
<dbReference type="PANTHER" id="PTHR30387:SF2">
    <property type="entry name" value="MANNONATE DEHYDRATASE"/>
    <property type="match status" value="1"/>
</dbReference>
<sequence length="405" mass="45377">MRQTWRWFGPKDLTSIDDMRQAGVEGVVSALHHVATGIVWTPEEIALRQAEIGRMEDGAPSHLKWEVVESLPVSEDIKRQTGDWKTHLANWKTSLTNLSRAGIETICYNFMPVLDWTRTDLAWRLDSGATCMRFDLIDFAAFDIHILQRAGASESFSDDVVQAAKERFNAMSEERREQLAVNVVYGLPGTAETFSLADVRQHLAEYDNISAEKLRGHLFDFLAEVAPLAEELGVRICCHPDDPPFSLLGLPRIMSTEADYRQMIEAVNIPASGITLCTGSLGTRRDNDLPGMMQRLGDRVHFLHLRNVMIEDPGNYGSFYEAGHLEGGTDMVAMIAAILAEERRRKTAGRKDWQLPIRPDHGQDILDDLSRRGQPGYPSIGRLKGLAELRGIMTALEHPSFARQA</sequence>
<dbReference type="GO" id="GO:0008927">
    <property type="term" value="F:mannonate dehydratase activity"/>
    <property type="evidence" value="ECO:0007669"/>
    <property type="project" value="UniProtKB-UniRule"/>
</dbReference>
<keyword evidence="1 3" id="KW-0456">Lyase</keyword>
<dbReference type="RefSeq" id="WP_217677012.1">
    <property type="nucleotide sequence ID" value="NZ_JAHRVA010000002.1"/>
</dbReference>
<name>A0A949PMZ2_9HYPH</name>
<gene>
    <name evidence="1 3" type="primary">uxuA</name>
    <name evidence="3" type="ORF">KUG47_05715</name>
</gene>
<dbReference type="Proteomes" id="UP000752297">
    <property type="component" value="Unassembled WGS sequence"/>
</dbReference>
<accession>A0A949PMZ2</accession>
<dbReference type="AlphaFoldDB" id="A0A949PMZ2"/>
<dbReference type="Pfam" id="PF03786">
    <property type="entry name" value="UxuA"/>
    <property type="match status" value="1"/>
</dbReference>
<evidence type="ECO:0000256" key="1">
    <source>
        <dbReference type="HAMAP-Rule" id="MF_00106"/>
    </source>
</evidence>
<dbReference type="InterPro" id="IPR004628">
    <property type="entry name" value="Man_deHydtase"/>
</dbReference>
<protein>
    <recommendedName>
        <fullName evidence="1 2">Mannonate dehydratase</fullName>
        <ecNumber evidence="1 2">4.2.1.8</ecNumber>
    </recommendedName>
    <alternativeName>
        <fullName evidence="1">D-mannonate hydro-lyase</fullName>
    </alternativeName>
</protein>
<dbReference type="PIRSF" id="PIRSF016049">
    <property type="entry name" value="Man_dehyd"/>
    <property type="match status" value="1"/>
</dbReference>
<dbReference type="GO" id="GO:0042840">
    <property type="term" value="P:D-glucuronate catabolic process"/>
    <property type="evidence" value="ECO:0007669"/>
    <property type="project" value="TreeGrafter"/>
</dbReference>